<evidence type="ECO:0000313" key="2">
    <source>
        <dbReference type="EMBL" id="KAJ3605230.1"/>
    </source>
</evidence>
<keyword evidence="3" id="KW-1185">Reference proteome</keyword>
<name>A0A9Q0IP29_9TELE</name>
<evidence type="ECO:0000313" key="3">
    <source>
        <dbReference type="Proteomes" id="UP001148018"/>
    </source>
</evidence>
<evidence type="ECO:0000259" key="1">
    <source>
        <dbReference type="PROSITE" id="PS50835"/>
    </source>
</evidence>
<sequence>AIEEVYYDHLRTSSAIEEVYYDHLRTSSTLQRKAKESGEMMTMLREQLPPPEQVTERTTYVAYVKSVLLGLSVKDFHRARKGFNKVLRPFCESDSTDDDMALVTRPRCTPDQEAESEPERVPVTARRLAATSHCNVTARQPVEFLPRVGVGVGLDGRIAVTMACVSHAVPDAVVTWLREGGQAVTSGNRHQISANTTLLTV</sequence>
<proteinExistence type="predicted"/>
<dbReference type="Proteomes" id="UP001148018">
    <property type="component" value="Unassembled WGS sequence"/>
</dbReference>
<organism evidence="2 3">
    <name type="scientific">Muraenolepis orangiensis</name>
    <name type="common">Patagonian moray cod</name>
    <dbReference type="NCBI Taxonomy" id="630683"/>
    <lineage>
        <taxon>Eukaryota</taxon>
        <taxon>Metazoa</taxon>
        <taxon>Chordata</taxon>
        <taxon>Craniata</taxon>
        <taxon>Vertebrata</taxon>
        <taxon>Euteleostomi</taxon>
        <taxon>Actinopterygii</taxon>
        <taxon>Neopterygii</taxon>
        <taxon>Teleostei</taxon>
        <taxon>Neoteleostei</taxon>
        <taxon>Acanthomorphata</taxon>
        <taxon>Zeiogadaria</taxon>
        <taxon>Gadariae</taxon>
        <taxon>Gadiformes</taxon>
        <taxon>Muraenolepidoidei</taxon>
        <taxon>Muraenolepididae</taxon>
        <taxon>Muraenolepis</taxon>
    </lineage>
</organism>
<dbReference type="OrthoDB" id="6159398at2759"/>
<dbReference type="PROSITE" id="PS50835">
    <property type="entry name" value="IG_LIKE"/>
    <property type="match status" value="1"/>
</dbReference>
<gene>
    <name evidence="2" type="ORF">NHX12_027280</name>
</gene>
<comment type="caution">
    <text evidence="2">The sequence shown here is derived from an EMBL/GenBank/DDBJ whole genome shotgun (WGS) entry which is preliminary data.</text>
</comment>
<feature type="non-terminal residue" evidence="2">
    <location>
        <position position="201"/>
    </location>
</feature>
<reference evidence="2" key="1">
    <citation type="submission" date="2022-07" db="EMBL/GenBank/DDBJ databases">
        <title>Chromosome-level genome of Muraenolepis orangiensis.</title>
        <authorList>
            <person name="Kim J."/>
        </authorList>
    </citation>
    <scope>NUCLEOTIDE SEQUENCE</scope>
    <source>
        <strain evidence="2">KU_S4_2022</strain>
        <tissue evidence="2">Muscle</tissue>
    </source>
</reference>
<accession>A0A9Q0IP29</accession>
<dbReference type="InterPro" id="IPR007110">
    <property type="entry name" value="Ig-like_dom"/>
</dbReference>
<feature type="domain" description="Ig-like" evidence="1">
    <location>
        <begin position="146"/>
        <end position="201"/>
    </location>
</feature>
<protein>
    <recommendedName>
        <fullName evidence="1">Ig-like domain-containing protein</fullName>
    </recommendedName>
</protein>
<dbReference type="EMBL" id="JANIIK010000043">
    <property type="protein sequence ID" value="KAJ3605230.1"/>
    <property type="molecule type" value="Genomic_DNA"/>
</dbReference>
<dbReference type="AlphaFoldDB" id="A0A9Q0IP29"/>
<dbReference type="InterPro" id="IPR013783">
    <property type="entry name" value="Ig-like_fold"/>
</dbReference>
<dbReference type="Gene3D" id="2.60.40.10">
    <property type="entry name" value="Immunoglobulins"/>
    <property type="match status" value="1"/>
</dbReference>